<dbReference type="PANTHER" id="PTHR48079">
    <property type="entry name" value="PROTEIN YEEZ"/>
    <property type="match status" value="1"/>
</dbReference>
<evidence type="ECO:0000259" key="1">
    <source>
        <dbReference type="Pfam" id="PF13460"/>
    </source>
</evidence>
<dbReference type="InterPro" id="IPR051783">
    <property type="entry name" value="NAD(P)-dependent_oxidoreduct"/>
</dbReference>
<evidence type="ECO:0000313" key="2">
    <source>
        <dbReference type="EMBL" id="RDI62939.1"/>
    </source>
</evidence>
<dbReference type="GO" id="GO:0005737">
    <property type="term" value="C:cytoplasm"/>
    <property type="evidence" value="ECO:0007669"/>
    <property type="project" value="TreeGrafter"/>
</dbReference>
<organism evidence="2 3">
    <name type="scientific">Nocardia pseudobrasiliensis</name>
    <dbReference type="NCBI Taxonomy" id="45979"/>
    <lineage>
        <taxon>Bacteria</taxon>
        <taxon>Bacillati</taxon>
        <taxon>Actinomycetota</taxon>
        <taxon>Actinomycetes</taxon>
        <taxon>Mycobacteriales</taxon>
        <taxon>Nocardiaceae</taxon>
        <taxon>Nocardia</taxon>
    </lineage>
</organism>
<dbReference type="GO" id="GO:0004029">
    <property type="term" value="F:aldehyde dehydrogenase (NAD+) activity"/>
    <property type="evidence" value="ECO:0007669"/>
    <property type="project" value="TreeGrafter"/>
</dbReference>
<evidence type="ECO:0000313" key="3">
    <source>
        <dbReference type="Proteomes" id="UP000254869"/>
    </source>
</evidence>
<dbReference type="AlphaFoldDB" id="A0A370HWS2"/>
<protein>
    <submittedName>
        <fullName evidence="2">Putative NAD(P)-binding protein</fullName>
    </submittedName>
</protein>
<dbReference type="SUPFAM" id="SSF51735">
    <property type="entry name" value="NAD(P)-binding Rossmann-fold domains"/>
    <property type="match status" value="1"/>
</dbReference>
<accession>A0A370HWS2</accession>
<proteinExistence type="predicted"/>
<feature type="domain" description="NAD(P)-binding" evidence="1">
    <location>
        <begin position="7"/>
        <end position="119"/>
    </location>
</feature>
<dbReference type="PANTHER" id="PTHR48079:SF6">
    <property type="entry name" value="NAD(P)-BINDING DOMAIN-CONTAINING PROTEIN-RELATED"/>
    <property type="match status" value="1"/>
</dbReference>
<sequence>MRIFLAGASGVLGTRLTPLLIATGCEVAGMTRSPQKAELLADLGAEPVVCDVYDAAALEQAVRAYAPDLVMHQLTDLPDSSEDLAAGRSANARIRREGTANLLAAAQAAGVKRFLAQSVAWEMSGEGQSAKEFLESSVLEAGGVVLRYGQFYGPDTYYPDPAAYPDPPRIHIDEAAARTVIGLDLASGVYALTDTGKTDFEPVQP</sequence>
<dbReference type="STRING" id="1210086.GCA_001613105_06378"/>
<dbReference type="Gene3D" id="3.40.50.720">
    <property type="entry name" value="NAD(P)-binding Rossmann-like Domain"/>
    <property type="match status" value="1"/>
</dbReference>
<reference evidence="2 3" key="1">
    <citation type="submission" date="2018-07" db="EMBL/GenBank/DDBJ databases">
        <title>Genomic Encyclopedia of Type Strains, Phase IV (KMG-IV): sequencing the most valuable type-strain genomes for metagenomic binning, comparative biology and taxonomic classification.</title>
        <authorList>
            <person name="Goeker M."/>
        </authorList>
    </citation>
    <scope>NUCLEOTIDE SEQUENCE [LARGE SCALE GENOMIC DNA]</scope>
    <source>
        <strain evidence="2 3">DSM 44290</strain>
    </source>
</reference>
<dbReference type="Proteomes" id="UP000254869">
    <property type="component" value="Unassembled WGS sequence"/>
</dbReference>
<name>A0A370HWS2_9NOCA</name>
<keyword evidence="3" id="KW-1185">Reference proteome</keyword>
<dbReference type="InterPro" id="IPR016040">
    <property type="entry name" value="NAD(P)-bd_dom"/>
</dbReference>
<gene>
    <name evidence="2" type="ORF">DFR76_112258</name>
</gene>
<dbReference type="Pfam" id="PF13460">
    <property type="entry name" value="NAD_binding_10"/>
    <property type="match status" value="1"/>
</dbReference>
<dbReference type="EMBL" id="QQBC01000012">
    <property type="protein sequence ID" value="RDI62939.1"/>
    <property type="molecule type" value="Genomic_DNA"/>
</dbReference>
<dbReference type="RefSeq" id="WP_068005617.1">
    <property type="nucleotide sequence ID" value="NZ_QQBC01000012.1"/>
</dbReference>
<comment type="caution">
    <text evidence="2">The sequence shown here is derived from an EMBL/GenBank/DDBJ whole genome shotgun (WGS) entry which is preliminary data.</text>
</comment>
<dbReference type="InterPro" id="IPR036291">
    <property type="entry name" value="NAD(P)-bd_dom_sf"/>
</dbReference>